<dbReference type="EMBL" id="OW152824">
    <property type="protein sequence ID" value="CAH2040236.1"/>
    <property type="molecule type" value="Genomic_DNA"/>
</dbReference>
<proteinExistence type="predicted"/>
<dbReference type="Gene3D" id="2.20.25.240">
    <property type="match status" value="2"/>
</dbReference>
<organism evidence="5 6">
    <name type="scientific">Iphiclides podalirius</name>
    <name type="common">scarce swallowtail</name>
    <dbReference type="NCBI Taxonomy" id="110791"/>
    <lineage>
        <taxon>Eukaryota</taxon>
        <taxon>Metazoa</taxon>
        <taxon>Ecdysozoa</taxon>
        <taxon>Arthropoda</taxon>
        <taxon>Hexapoda</taxon>
        <taxon>Insecta</taxon>
        <taxon>Pterygota</taxon>
        <taxon>Neoptera</taxon>
        <taxon>Endopterygota</taxon>
        <taxon>Lepidoptera</taxon>
        <taxon>Glossata</taxon>
        <taxon>Ditrysia</taxon>
        <taxon>Papilionoidea</taxon>
        <taxon>Papilionidae</taxon>
        <taxon>Papilioninae</taxon>
        <taxon>Iphiclides</taxon>
    </lineage>
</organism>
<gene>
    <name evidence="5" type="ORF">IPOD504_LOCUS2400</name>
</gene>
<keyword evidence="6" id="KW-1185">Reference proteome</keyword>
<evidence type="ECO:0000259" key="4">
    <source>
        <dbReference type="Pfam" id="PF04500"/>
    </source>
</evidence>
<feature type="domain" description="FLYWCH-type" evidence="4">
    <location>
        <begin position="20"/>
        <end position="78"/>
    </location>
</feature>
<feature type="non-terminal residue" evidence="5">
    <location>
        <position position="169"/>
    </location>
</feature>
<evidence type="ECO:0000256" key="2">
    <source>
        <dbReference type="ARBA" id="ARBA00022771"/>
    </source>
</evidence>
<evidence type="ECO:0000313" key="6">
    <source>
        <dbReference type="Proteomes" id="UP000837857"/>
    </source>
</evidence>
<keyword evidence="2" id="KW-0863">Zinc-finger</keyword>
<keyword evidence="3" id="KW-0862">Zinc</keyword>
<evidence type="ECO:0000256" key="1">
    <source>
        <dbReference type="ARBA" id="ARBA00022723"/>
    </source>
</evidence>
<dbReference type="InterPro" id="IPR007588">
    <property type="entry name" value="Znf_FLYWCH"/>
</dbReference>
<keyword evidence="1" id="KW-0479">Metal-binding</keyword>
<protein>
    <recommendedName>
        <fullName evidence="4">FLYWCH-type domain-containing protein</fullName>
    </recommendedName>
</protein>
<accession>A0ABN8HVC2</accession>
<dbReference type="Pfam" id="PF04500">
    <property type="entry name" value="FLYWCH"/>
    <property type="match status" value="2"/>
</dbReference>
<evidence type="ECO:0000256" key="3">
    <source>
        <dbReference type="ARBA" id="ARBA00022833"/>
    </source>
</evidence>
<name>A0ABN8HVC2_9NEOP</name>
<sequence>MLIYLAALYLHPSVLIPSGKGKYPLLKYNNHTFTYKVLSGTGVLWHCSKRTRTGCKAFIKSLPESWDIIKTVYDEHSHLPRSCLTTNTGDGVLIPSGKGKHPLLMYKNQTYTYKVMSSSGVLWHCSRRMRTGCKAFIRSLPDRIDVIKTVYDTHCHTPKLVYKYDPNMI</sequence>
<dbReference type="Proteomes" id="UP000837857">
    <property type="component" value="Chromosome 12"/>
</dbReference>
<reference evidence="5" key="1">
    <citation type="submission" date="2022-03" db="EMBL/GenBank/DDBJ databases">
        <authorList>
            <person name="Martin H S."/>
        </authorList>
    </citation>
    <scope>NUCLEOTIDE SEQUENCE</scope>
</reference>
<feature type="domain" description="FLYWCH-type" evidence="4">
    <location>
        <begin position="98"/>
        <end position="156"/>
    </location>
</feature>
<evidence type="ECO:0000313" key="5">
    <source>
        <dbReference type="EMBL" id="CAH2040236.1"/>
    </source>
</evidence>